<gene>
    <name evidence="1" type="ORF">SAMN06296052_12017</name>
</gene>
<sequence>MSWNAGMKCMIIYENSFIKLDYNPATDVLLVDMPRIDTMIMPEVRSALAIIAEHVRNYDVKRLLVDARQTKVEVNEESYTALISEFSQSLMTTRLQKVARIVSASEVREKAVKKVYERDGLPLQFKNFEEMAPAIEWLTA</sequence>
<reference evidence="2" key="1">
    <citation type="submission" date="2017-06" db="EMBL/GenBank/DDBJ databases">
        <authorList>
            <person name="Varghese N."/>
            <person name="Submissions S."/>
        </authorList>
    </citation>
    <scope>NUCLEOTIDE SEQUENCE [LARGE SCALE GENOMIC DNA]</scope>
    <source>
        <strain evidence="2">NKM1</strain>
    </source>
</reference>
<name>A0A239J6A0_9BACT</name>
<evidence type="ECO:0008006" key="3">
    <source>
        <dbReference type="Google" id="ProtNLM"/>
    </source>
</evidence>
<dbReference type="Proteomes" id="UP000198432">
    <property type="component" value="Unassembled WGS sequence"/>
</dbReference>
<protein>
    <recommendedName>
        <fullName evidence="3">SpoIIAA-like</fullName>
    </recommendedName>
</protein>
<evidence type="ECO:0000313" key="2">
    <source>
        <dbReference type="Proteomes" id="UP000198432"/>
    </source>
</evidence>
<keyword evidence="2" id="KW-1185">Reference proteome</keyword>
<accession>A0A239J6A0</accession>
<proteinExistence type="predicted"/>
<dbReference type="AlphaFoldDB" id="A0A239J6A0"/>
<organism evidence="1 2">
    <name type="scientific">Pontibacter ummariensis</name>
    <dbReference type="NCBI Taxonomy" id="1610492"/>
    <lineage>
        <taxon>Bacteria</taxon>
        <taxon>Pseudomonadati</taxon>
        <taxon>Bacteroidota</taxon>
        <taxon>Cytophagia</taxon>
        <taxon>Cytophagales</taxon>
        <taxon>Hymenobacteraceae</taxon>
        <taxon>Pontibacter</taxon>
    </lineage>
</organism>
<evidence type="ECO:0000313" key="1">
    <source>
        <dbReference type="EMBL" id="SNT00164.1"/>
    </source>
</evidence>
<dbReference type="EMBL" id="FZOQ01000020">
    <property type="protein sequence ID" value="SNT00164.1"/>
    <property type="molecule type" value="Genomic_DNA"/>
</dbReference>